<sequence length="343" mass="37076">MFFPAEPPADARSIDWPHGRLTLHRLGAMLAPVVFTAPGQPDFSPMQIAPWHAEPIGAAQVGLMRGLRGDWPCVPFGRTDRPADLPASWSARTPHDGWGHGYSAHHDWTWLATDDPHTLALTIALPAADPIARLTRTVRAQPDAAVVDLSLCIEARVPCTLPVALHPTLRLDAGRVALDLPPHGPGLSYPVPAEPGRSRLAPDQRFDRLDAVPATDGPSADLTRFPQSQDSEDLLQLMALGGPVTARYLDCGWALALDWDRALLPDLMLWVSHRGRLYPPWNGRHLALGVEPVSGVFDLGRVAAPPADHPLSARTGLTLTPGQPLVVRSRFSARPLSAAECQP</sequence>
<evidence type="ECO:0008006" key="3">
    <source>
        <dbReference type="Google" id="ProtNLM"/>
    </source>
</evidence>
<dbReference type="AlphaFoldDB" id="A0A7Y9QXK4"/>
<accession>A0A7Y9QXK4</accession>
<dbReference type="Proteomes" id="UP000518288">
    <property type="component" value="Unassembled WGS sequence"/>
</dbReference>
<gene>
    <name evidence="1" type="ORF">BDD16_001762</name>
</gene>
<proteinExistence type="predicted"/>
<dbReference type="GO" id="GO:0030246">
    <property type="term" value="F:carbohydrate binding"/>
    <property type="evidence" value="ECO:0007669"/>
    <property type="project" value="InterPro"/>
</dbReference>
<dbReference type="InterPro" id="IPR014718">
    <property type="entry name" value="GH-type_carb-bd"/>
</dbReference>
<dbReference type="Gene3D" id="2.70.98.10">
    <property type="match status" value="1"/>
</dbReference>
<keyword evidence="2" id="KW-1185">Reference proteome</keyword>
<evidence type="ECO:0000313" key="2">
    <source>
        <dbReference type="Proteomes" id="UP000518288"/>
    </source>
</evidence>
<protein>
    <recommendedName>
        <fullName evidence="3">Aldose 1-epimerase</fullName>
    </recommendedName>
</protein>
<name>A0A7Y9QXK4_9BURK</name>
<reference evidence="1 2" key="1">
    <citation type="submission" date="2020-07" db="EMBL/GenBank/DDBJ databases">
        <title>Genomic Encyclopedia of Archaeal and Bacterial Type Strains, Phase II (KMG-II): from individual species to whole genera.</title>
        <authorList>
            <person name="Goeker M."/>
        </authorList>
    </citation>
    <scope>NUCLEOTIDE SEQUENCE [LARGE SCALE GENOMIC DNA]</scope>
    <source>
        <strain evidence="1 2">DSM 21226</strain>
    </source>
</reference>
<comment type="caution">
    <text evidence="1">The sequence shown here is derived from an EMBL/GenBank/DDBJ whole genome shotgun (WGS) entry which is preliminary data.</text>
</comment>
<dbReference type="EMBL" id="JACCFH010000001">
    <property type="protein sequence ID" value="NYG32776.1"/>
    <property type="molecule type" value="Genomic_DNA"/>
</dbReference>
<evidence type="ECO:0000313" key="1">
    <source>
        <dbReference type="EMBL" id="NYG32776.1"/>
    </source>
</evidence>
<organism evidence="1 2">
    <name type="scientific">Sphaerotilus montanus</name>
    <dbReference type="NCBI Taxonomy" id="522889"/>
    <lineage>
        <taxon>Bacteria</taxon>
        <taxon>Pseudomonadati</taxon>
        <taxon>Pseudomonadota</taxon>
        <taxon>Betaproteobacteria</taxon>
        <taxon>Burkholderiales</taxon>
        <taxon>Sphaerotilaceae</taxon>
        <taxon>Sphaerotilus</taxon>
    </lineage>
</organism>
<dbReference type="RefSeq" id="WP_179633623.1">
    <property type="nucleotide sequence ID" value="NZ_JACCFH010000001.1"/>
</dbReference>